<dbReference type="Pfam" id="PF13405">
    <property type="entry name" value="EF-hand_6"/>
    <property type="match status" value="1"/>
</dbReference>
<evidence type="ECO:0000256" key="5">
    <source>
        <dbReference type="ARBA" id="ARBA00022737"/>
    </source>
</evidence>
<accession>A0ABM0GKQ9</accession>
<organism evidence="9 10">
    <name type="scientific">Saccoglossus kowalevskii</name>
    <name type="common">Acorn worm</name>
    <dbReference type="NCBI Taxonomy" id="10224"/>
    <lineage>
        <taxon>Eukaryota</taxon>
        <taxon>Metazoa</taxon>
        <taxon>Hemichordata</taxon>
        <taxon>Enteropneusta</taxon>
        <taxon>Harrimaniidae</taxon>
        <taxon>Saccoglossus</taxon>
    </lineage>
</organism>
<dbReference type="InterPro" id="IPR002048">
    <property type="entry name" value="EF_hand_dom"/>
</dbReference>
<keyword evidence="5" id="KW-0677">Repeat</keyword>
<evidence type="ECO:0000259" key="8">
    <source>
        <dbReference type="PROSITE" id="PS50222"/>
    </source>
</evidence>
<keyword evidence="4" id="KW-0479">Metal-binding</keyword>
<dbReference type="SMART" id="SM00054">
    <property type="entry name" value="EFh"/>
    <property type="match status" value="1"/>
</dbReference>
<evidence type="ECO:0000256" key="6">
    <source>
        <dbReference type="ARBA" id="ARBA00022837"/>
    </source>
</evidence>
<sequence length="112" mass="12991">MSGKLGFDEFKELWKNIRAWKLIFREFDRDNSGSFNTHELRAALRSVGFRLSHKAFGALVLRYGNKSGLIDFNSFIHCSVKMKGMFRAFNEHESGGQTRMAVDEFMHVTMYS</sequence>
<evidence type="ECO:0000256" key="1">
    <source>
        <dbReference type="ARBA" id="ARBA00004308"/>
    </source>
</evidence>
<evidence type="ECO:0000256" key="2">
    <source>
        <dbReference type="ARBA" id="ARBA00004496"/>
    </source>
</evidence>
<dbReference type="PROSITE" id="PS50222">
    <property type="entry name" value="EF_HAND_2"/>
    <property type="match status" value="1"/>
</dbReference>
<keyword evidence="9" id="KW-1185">Reference proteome</keyword>
<protein>
    <submittedName>
        <fullName evidence="10">Calpain small subunit 2-like</fullName>
    </submittedName>
</protein>
<evidence type="ECO:0000313" key="10">
    <source>
        <dbReference type="RefSeq" id="XP_002732047.1"/>
    </source>
</evidence>
<dbReference type="InterPro" id="IPR011992">
    <property type="entry name" value="EF-hand-dom_pair"/>
</dbReference>
<name>A0ABM0GKQ9_SACKO</name>
<comment type="subcellular location">
    <subcellularLocation>
        <location evidence="2">Cytoplasm</location>
    </subcellularLocation>
    <subcellularLocation>
        <location evidence="1">Endomembrane system</location>
    </subcellularLocation>
</comment>
<dbReference type="PANTHER" id="PTHR46735">
    <property type="entry name" value="CALPAIN, SMALL SUBUNIT 1 A-RELATED"/>
    <property type="match status" value="1"/>
</dbReference>
<evidence type="ECO:0000256" key="4">
    <source>
        <dbReference type="ARBA" id="ARBA00022723"/>
    </source>
</evidence>
<dbReference type="GeneID" id="100367610"/>
<keyword evidence="6" id="KW-0106">Calcium</keyword>
<keyword evidence="7" id="KW-0472">Membrane</keyword>
<dbReference type="PANTHER" id="PTHR46735:SF3">
    <property type="entry name" value="CALPAIN SMALL SUBUNIT 1-RELATED"/>
    <property type="match status" value="1"/>
</dbReference>
<feature type="domain" description="EF-hand" evidence="8">
    <location>
        <begin position="15"/>
        <end position="50"/>
    </location>
</feature>
<evidence type="ECO:0000313" key="9">
    <source>
        <dbReference type="Proteomes" id="UP000694865"/>
    </source>
</evidence>
<dbReference type="Gene3D" id="1.10.238.10">
    <property type="entry name" value="EF-hand"/>
    <property type="match status" value="1"/>
</dbReference>
<dbReference type="SUPFAM" id="SSF47473">
    <property type="entry name" value="EF-hand"/>
    <property type="match status" value="1"/>
</dbReference>
<evidence type="ECO:0000256" key="7">
    <source>
        <dbReference type="ARBA" id="ARBA00023136"/>
    </source>
</evidence>
<keyword evidence="3" id="KW-0963">Cytoplasm</keyword>
<proteinExistence type="predicted"/>
<reference evidence="10" key="1">
    <citation type="submission" date="2025-08" db="UniProtKB">
        <authorList>
            <consortium name="RefSeq"/>
        </authorList>
    </citation>
    <scope>IDENTIFICATION</scope>
    <source>
        <tissue evidence="10">Testes</tissue>
    </source>
</reference>
<evidence type="ECO:0000256" key="3">
    <source>
        <dbReference type="ARBA" id="ARBA00022490"/>
    </source>
</evidence>
<dbReference type="Proteomes" id="UP000694865">
    <property type="component" value="Unplaced"/>
</dbReference>
<gene>
    <name evidence="10" type="primary">LOC100367610</name>
</gene>
<dbReference type="RefSeq" id="XP_002732047.1">
    <property type="nucleotide sequence ID" value="XM_002732001.2"/>
</dbReference>